<accession>A0AA45UTV6</accession>
<gene>
    <name evidence="1" type="ORF">ANAPC1_01310</name>
</gene>
<evidence type="ECO:0000313" key="2">
    <source>
        <dbReference type="Proteomes" id="UP000078419"/>
    </source>
</evidence>
<organism evidence="1 2">
    <name type="scientific">Anaplasma phagocytophilum</name>
    <name type="common">Ehrlichia phagocytophila</name>
    <dbReference type="NCBI Taxonomy" id="948"/>
    <lineage>
        <taxon>Bacteria</taxon>
        <taxon>Pseudomonadati</taxon>
        <taxon>Pseudomonadota</taxon>
        <taxon>Alphaproteobacteria</taxon>
        <taxon>Rickettsiales</taxon>
        <taxon>Anaplasmataceae</taxon>
        <taxon>Anaplasma</taxon>
        <taxon>phagocytophilum group</taxon>
    </lineage>
</organism>
<dbReference type="AlphaFoldDB" id="A0AA45UTV6"/>
<reference evidence="2" key="1">
    <citation type="submission" date="2016-03" db="EMBL/GenBank/DDBJ databases">
        <authorList>
            <person name="Loux Valentin"/>
        </authorList>
    </citation>
    <scope>NUCLEOTIDE SEQUENCE [LARGE SCALE GENOMIC DNA]</scope>
    <source>
        <strain evidence="2">C1</strain>
    </source>
</reference>
<comment type="caution">
    <text evidence="1">The sequence shown here is derived from an EMBL/GenBank/DDBJ whole genome shotgun (WGS) entry which is preliminary data.</text>
</comment>
<dbReference type="EMBL" id="FLLR01000108">
    <property type="protein sequence ID" value="SBO14933.1"/>
    <property type="molecule type" value="Genomic_DNA"/>
</dbReference>
<dbReference type="Proteomes" id="UP000078419">
    <property type="component" value="Unassembled WGS sequence"/>
</dbReference>
<name>A0AA45UTV6_ANAPH</name>
<evidence type="ECO:0000313" key="1">
    <source>
        <dbReference type="EMBL" id="SBO14933.1"/>
    </source>
</evidence>
<sequence>MKVHQKFGKDIIKNPAMEKNYLHNKTQLHLNGNKSPQSKSTKATSEHTKFFPVCIEKTEQQSIPYRSFYYALNYQVAGIF</sequence>
<protein>
    <submittedName>
        <fullName evidence="1">Uncharacterized protein</fullName>
    </submittedName>
</protein>
<proteinExistence type="predicted"/>